<proteinExistence type="predicted"/>
<evidence type="ECO:0000256" key="1">
    <source>
        <dbReference type="SAM" id="Phobius"/>
    </source>
</evidence>
<dbReference type="Proteomes" id="UP000776650">
    <property type="component" value="Unassembled WGS sequence"/>
</dbReference>
<feature type="transmembrane region" description="Helical" evidence="1">
    <location>
        <begin position="115"/>
        <end position="137"/>
    </location>
</feature>
<keyword evidence="1" id="KW-0472">Membrane</keyword>
<dbReference type="AlphaFoldDB" id="A0A921F4K9"/>
<reference evidence="2" key="1">
    <citation type="journal article" date="2021" name="PeerJ">
        <title>Extensive microbial diversity within the chicken gut microbiome revealed by metagenomics and culture.</title>
        <authorList>
            <person name="Gilroy R."/>
            <person name="Ravi A."/>
            <person name="Getino M."/>
            <person name="Pursley I."/>
            <person name="Horton D.L."/>
            <person name="Alikhan N.F."/>
            <person name="Baker D."/>
            <person name="Gharbi K."/>
            <person name="Hall N."/>
            <person name="Watson M."/>
            <person name="Adriaenssens E.M."/>
            <person name="Foster-Nyarko E."/>
            <person name="Jarju S."/>
            <person name="Secka A."/>
            <person name="Antonio M."/>
            <person name="Oren A."/>
            <person name="Chaudhuri R.R."/>
            <person name="La Ragione R."/>
            <person name="Hildebrand F."/>
            <person name="Pallen M.J."/>
        </authorList>
    </citation>
    <scope>NUCLEOTIDE SEQUENCE</scope>
    <source>
        <strain evidence="2">ChiGjej1B1-18357</strain>
    </source>
</reference>
<dbReference type="RefSeq" id="WP_303912921.1">
    <property type="nucleotide sequence ID" value="NZ_DYXM01000172.1"/>
</dbReference>
<dbReference type="EMBL" id="DYXM01000172">
    <property type="protein sequence ID" value="HJE91110.1"/>
    <property type="molecule type" value="Genomic_DNA"/>
</dbReference>
<keyword evidence="1" id="KW-1133">Transmembrane helix</keyword>
<organism evidence="2 3">
    <name type="scientific">Dietzia timorensis</name>
    <dbReference type="NCBI Taxonomy" id="499555"/>
    <lineage>
        <taxon>Bacteria</taxon>
        <taxon>Bacillati</taxon>
        <taxon>Actinomycetota</taxon>
        <taxon>Actinomycetes</taxon>
        <taxon>Mycobacteriales</taxon>
        <taxon>Dietziaceae</taxon>
        <taxon>Dietzia</taxon>
    </lineage>
</organism>
<comment type="caution">
    <text evidence="2">The sequence shown here is derived from an EMBL/GenBank/DDBJ whole genome shotgun (WGS) entry which is preliminary data.</text>
</comment>
<evidence type="ECO:0000313" key="2">
    <source>
        <dbReference type="EMBL" id="HJE91110.1"/>
    </source>
</evidence>
<protein>
    <submittedName>
        <fullName evidence="2">Uncharacterized protein</fullName>
    </submittedName>
</protein>
<name>A0A921F4K9_9ACTN</name>
<gene>
    <name evidence="2" type="ORF">K8V11_08895</name>
</gene>
<evidence type="ECO:0000313" key="3">
    <source>
        <dbReference type="Proteomes" id="UP000776650"/>
    </source>
</evidence>
<sequence>MLLLFCLLTSIVAHTQAGGAAPGPGGLIVTGLSLTPLALAVNRLAHGPVALLGAGILGQLTAHISLSLVTPSHHAGVHGASTSKLADGHAGHHHAAVIAKDGAGWSFHDAVLGHVTGMGTGMALAHLFAAVVTAWLVTAGLRGLRRAAGTVLEVALRIIVPDTPPSTRAPRETRVSAPKEPFLVVLGGRAPPALS</sequence>
<accession>A0A921F4K9</accession>
<keyword evidence="1" id="KW-0812">Transmembrane</keyword>
<reference evidence="2" key="2">
    <citation type="submission" date="2021-09" db="EMBL/GenBank/DDBJ databases">
        <authorList>
            <person name="Gilroy R."/>
        </authorList>
    </citation>
    <scope>NUCLEOTIDE SEQUENCE</scope>
    <source>
        <strain evidence="2">ChiGjej1B1-18357</strain>
    </source>
</reference>